<dbReference type="EMBL" id="JARULZ010000002">
    <property type="protein sequence ID" value="MEH0638887.1"/>
    <property type="molecule type" value="Genomic_DNA"/>
</dbReference>
<dbReference type="SUPFAM" id="SSF48452">
    <property type="entry name" value="TPR-like"/>
    <property type="match status" value="1"/>
</dbReference>
<sequence length="322" mass="33628">MTTDAGLPSVRESLQLALLAEPDGSALVAELAEAAADHYALNYSRHPVPVLFKEVHATRALLARVLTPGGASTDLQRQVGRLSALLGNLAFHLDDPSGARTHLGTAAAYADRCGDAALAAWAYGALSMVARSTGSLTAALTYAERGAGTAPRGLPRAQLHAWAMLPTLAQQGRDREAAGALEEALTELDADPVGEAPGRFGFDTAELTLHQAEAHLALGRTEQARSRAETSAATYTTGTSGWAAATLVLAQAEASTQPTDAAQRGMDVLDRIPPSRLRSTARTRLKRLDAMLADRPADSVADLSERLRTLPPPVDAFGAASA</sequence>
<evidence type="ECO:0000313" key="2">
    <source>
        <dbReference type="Proteomes" id="UP001310290"/>
    </source>
</evidence>
<organism evidence="1 2">
    <name type="scientific">Streptomyces bottropensis</name>
    <dbReference type="NCBI Taxonomy" id="42235"/>
    <lineage>
        <taxon>Bacteria</taxon>
        <taxon>Bacillati</taxon>
        <taxon>Actinomycetota</taxon>
        <taxon>Actinomycetes</taxon>
        <taxon>Kitasatosporales</taxon>
        <taxon>Streptomycetaceae</taxon>
        <taxon>Streptomyces</taxon>
    </lineage>
</organism>
<keyword evidence="2" id="KW-1185">Reference proteome</keyword>
<name>A0ABU8AYY0_9ACTN</name>
<proteinExistence type="predicted"/>
<gene>
    <name evidence="1" type="ORF">QBA35_37615</name>
</gene>
<comment type="caution">
    <text evidence="1">The sequence shown here is derived from an EMBL/GenBank/DDBJ whole genome shotgun (WGS) entry which is preliminary data.</text>
</comment>
<evidence type="ECO:0000313" key="1">
    <source>
        <dbReference type="EMBL" id="MEH0638887.1"/>
    </source>
</evidence>
<dbReference type="RefSeq" id="WP_334661508.1">
    <property type="nucleotide sequence ID" value="NZ_JARULZ010000002.1"/>
</dbReference>
<protein>
    <submittedName>
        <fullName evidence="1">Twin-arginine translocation pathway signal</fullName>
    </submittedName>
</protein>
<accession>A0ABU8AYY0</accession>
<dbReference type="Proteomes" id="UP001310290">
    <property type="component" value="Unassembled WGS sequence"/>
</dbReference>
<dbReference type="InterPro" id="IPR011990">
    <property type="entry name" value="TPR-like_helical_dom_sf"/>
</dbReference>
<reference evidence="1" key="1">
    <citation type="submission" date="2023-04" db="EMBL/GenBank/DDBJ databases">
        <title>Genomic diversity of scab-causing Streptomyces spp. in the province of Quebec, Canada.</title>
        <authorList>
            <person name="Biessy A."/>
            <person name="Cadieux M."/>
            <person name="Ciotola M."/>
            <person name="Filion M."/>
        </authorList>
    </citation>
    <scope>NUCLEOTIDE SEQUENCE</scope>
    <source>
        <strain evidence="1">B21-115</strain>
    </source>
</reference>
<dbReference type="Gene3D" id="1.25.40.10">
    <property type="entry name" value="Tetratricopeptide repeat domain"/>
    <property type="match status" value="1"/>
</dbReference>